<name>A0A1I5ZJ82_9RHOB</name>
<dbReference type="RefSeq" id="WP_093013574.1">
    <property type="nucleotide sequence ID" value="NZ_FOXV01000010.1"/>
</dbReference>
<organism evidence="1 2">
    <name type="scientific">Roseivivax halotolerans</name>
    <dbReference type="NCBI Taxonomy" id="93684"/>
    <lineage>
        <taxon>Bacteria</taxon>
        <taxon>Pseudomonadati</taxon>
        <taxon>Pseudomonadota</taxon>
        <taxon>Alphaproteobacteria</taxon>
        <taxon>Rhodobacterales</taxon>
        <taxon>Roseobacteraceae</taxon>
        <taxon>Roseivivax</taxon>
    </lineage>
</organism>
<dbReference type="EMBL" id="FOXV01000010">
    <property type="protein sequence ID" value="SFQ56511.1"/>
    <property type="molecule type" value="Genomic_DNA"/>
</dbReference>
<evidence type="ECO:0000313" key="2">
    <source>
        <dbReference type="Proteomes" id="UP000243106"/>
    </source>
</evidence>
<protein>
    <submittedName>
        <fullName evidence="1">Uncharacterized protein</fullName>
    </submittedName>
</protein>
<reference evidence="2" key="1">
    <citation type="submission" date="2016-10" db="EMBL/GenBank/DDBJ databases">
        <authorList>
            <person name="Varghese N."/>
            <person name="Submissions S."/>
        </authorList>
    </citation>
    <scope>NUCLEOTIDE SEQUENCE [LARGE SCALE GENOMIC DNA]</scope>
    <source>
        <strain evidence="2">JCM 10271</strain>
    </source>
</reference>
<accession>A0A1I5ZJ82</accession>
<proteinExistence type="predicted"/>
<dbReference type="Proteomes" id="UP000243106">
    <property type="component" value="Unassembled WGS sequence"/>
</dbReference>
<keyword evidence="2" id="KW-1185">Reference proteome</keyword>
<dbReference type="AlphaFoldDB" id="A0A1I5ZJ82"/>
<gene>
    <name evidence="1" type="ORF">SAMN05421853_11094</name>
</gene>
<sequence length="164" mass="18067">MSDHTNFLNIVDGSEAVRERWAALVKRTVTEAAQHGVQLEADDVLNLRSARIAALGAPLDEDEYAAELLNLPALSTAARKKQIAEGDEEARAAAVADLNRGKDVHHSHRTAHAARTLSEARELGIATPLPEQDERSRNERLEALKDIKDPAERLSLARRWGLIE</sequence>
<dbReference type="STRING" id="93684.SAMN05421853_11094"/>
<evidence type="ECO:0000313" key="1">
    <source>
        <dbReference type="EMBL" id="SFQ56511.1"/>
    </source>
</evidence>